<dbReference type="Pfam" id="PF15644">
    <property type="entry name" value="Gln_amidase"/>
    <property type="match status" value="2"/>
</dbReference>
<feature type="compositionally biased region" description="Gly residues" evidence="1">
    <location>
        <begin position="1780"/>
        <end position="1790"/>
    </location>
</feature>
<dbReference type="RefSeq" id="WP_376807862.1">
    <property type="nucleotide sequence ID" value="NZ_JBHTAC010000020.1"/>
</dbReference>
<feature type="compositionally biased region" description="Low complexity" evidence="1">
    <location>
        <begin position="453"/>
        <end position="486"/>
    </location>
</feature>
<proteinExistence type="predicted"/>
<feature type="domain" description="Outer membrane channel protein CpnT-like N-terminal" evidence="3">
    <location>
        <begin position="8"/>
        <end position="165"/>
    </location>
</feature>
<comment type="caution">
    <text evidence="4">The sequence shown here is derived from an EMBL/GenBank/DDBJ whole genome shotgun (WGS) entry which is preliminary data.</text>
</comment>
<feature type="compositionally biased region" description="Low complexity" evidence="1">
    <location>
        <begin position="1825"/>
        <end position="1840"/>
    </location>
</feature>
<feature type="compositionally biased region" description="Pro residues" evidence="1">
    <location>
        <begin position="2807"/>
        <end position="2817"/>
    </location>
</feature>
<feature type="region of interest" description="Disordered" evidence="1">
    <location>
        <begin position="1602"/>
        <end position="2028"/>
    </location>
</feature>
<gene>
    <name evidence="4" type="ORF">ACFQO7_20655</name>
</gene>
<feature type="compositionally biased region" description="Gly residues" evidence="1">
    <location>
        <begin position="355"/>
        <end position="399"/>
    </location>
</feature>
<feature type="compositionally biased region" description="Basic and acidic residues" evidence="1">
    <location>
        <begin position="2360"/>
        <end position="2378"/>
    </location>
</feature>
<evidence type="ECO:0000313" key="5">
    <source>
        <dbReference type="Proteomes" id="UP001596392"/>
    </source>
</evidence>
<name>A0ABW2H2T7_9ACTN</name>
<feature type="compositionally biased region" description="Polar residues" evidence="1">
    <location>
        <begin position="582"/>
        <end position="610"/>
    </location>
</feature>
<feature type="compositionally biased region" description="Pro residues" evidence="1">
    <location>
        <begin position="3190"/>
        <end position="3211"/>
    </location>
</feature>
<feature type="compositionally biased region" description="Low complexity" evidence="1">
    <location>
        <begin position="703"/>
        <end position="720"/>
    </location>
</feature>
<feature type="region of interest" description="Disordered" evidence="1">
    <location>
        <begin position="3163"/>
        <end position="3247"/>
    </location>
</feature>
<feature type="compositionally biased region" description="Basic and acidic residues" evidence="1">
    <location>
        <begin position="1715"/>
        <end position="1728"/>
    </location>
</feature>
<feature type="region of interest" description="Disordered" evidence="1">
    <location>
        <begin position="2295"/>
        <end position="2415"/>
    </location>
</feature>
<feature type="region of interest" description="Disordered" evidence="1">
    <location>
        <begin position="453"/>
        <end position="773"/>
    </location>
</feature>
<evidence type="ECO:0000256" key="1">
    <source>
        <dbReference type="SAM" id="MobiDB-lite"/>
    </source>
</evidence>
<feature type="compositionally biased region" description="Low complexity" evidence="1">
    <location>
        <begin position="730"/>
        <end position="745"/>
    </location>
</feature>
<feature type="region of interest" description="Disordered" evidence="1">
    <location>
        <begin position="927"/>
        <end position="946"/>
    </location>
</feature>
<feature type="compositionally biased region" description="Basic and acidic residues" evidence="1">
    <location>
        <begin position="1652"/>
        <end position="1678"/>
    </location>
</feature>
<keyword evidence="5" id="KW-1185">Reference proteome</keyword>
<accession>A0ABW2H2T7</accession>
<feature type="compositionally biased region" description="Low complexity" evidence="1">
    <location>
        <begin position="611"/>
        <end position="650"/>
    </location>
</feature>
<evidence type="ECO:0000259" key="2">
    <source>
        <dbReference type="Pfam" id="PF15644"/>
    </source>
</evidence>
<reference evidence="5" key="1">
    <citation type="journal article" date="2019" name="Int. J. Syst. Evol. Microbiol.">
        <title>The Global Catalogue of Microorganisms (GCM) 10K type strain sequencing project: providing services to taxonomists for standard genome sequencing and annotation.</title>
        <authorList>
            <consortium name="The Broad Institute Genomics Platform"/>
            <consortium name="The Broad Institute Genome Sequencing Center for Infectious Disease"/>
            <person name="Wu L."/>
            <person name="Ma J."/>
        </authorList>
    </citation>
    <scope>NUCLEOTIDE SEQUENCE [LARGE SCALE GENOMIC DNA]</scope>
    <source>
        <strain evidence="5">CGMCC 1.9106</strain>
    </source>
</reference>
<feature type="compositionally biased region" description="Polar residues" evidence="1">
    <location>
        <begin position="691"/>
        <end position="702"/>
    </location>
</feature>
<feature type="compositionally biased region" description="Low complexity" evidence="1">
    <location>
        <begin position="1962"/>
        <end position="1975"/>
    </location>
</feature>
<feature type="compositionally biased region" description="Basic and acidic residues" evidence="1">
    <location>
        <begin position="1602"/>
        <end position="1623"/>
    </location>
</feature>
<feature type="compositionally biased region" description="Basic and acidic residues" evidence="1">
    <location>
        <begin position="1918"/>
        <end position="1933"/>
    </location>
</feature>
<dbReference type="Proteomes" id="UP001596392">
    <property type="component" value="Unassembled WGS sequence"/>
</dbReference>
<feature type="compositionally biased region" description="Basic and acidic residues" evidence="1">
    <location>
        <begin position="1793"/>
        <end position="1809"/>
    </location>
</feature>
<feature type="compositionally biased region" description="Basic and acidic residues" evidence="1">
    <location>
        <begin position="760"/>
        <end position="773"/>
    </location>
</feature>
<feature type="compositionally biased region" description="Gly residues" evidence="1">
    <location>
        <begin position="512"/>
        <end position="547"/>
    </location>
</feature>
<feature type="compositionally biased region" description="Low complexity" evidence="1">
    <location>
        <begin position="400"/>
        <end position="412"/>
    </location>
</feature>
<feature type="compositionally biased region" description="Basic and acidic residues" evidence="1">
    <location>
        <begin position="1764"/>
        <end position="1775"/>
    </location>
</feature>
<feature type="domain" description="Tox-PL" evidence="2">
    <location>
        <begin position="901"/>
        <end position="1025"/>
    </location>
</feature>
<feature type="compositionally biased region" description="Basic and acidic residues" evidence="1">
    <location>
        <begin position="1740"/>
        <end position="1751"/>
    </location>
</feature>
<dbReference type="Pfam" id="PF25547">
    <property type="entry name" value="WXG100_2"/>
    <property type="match status" value="1"/>
</dbReference>
<evidence type="ECO:0000259" key="3">
    <source>
        <dbReference type="Pfam" id="PF25547"/>
    </source>
</evidence>
<feature type="region of interest" description="Disordered" evidence="1">
    <location>
        <begin position="353"/>
        <end position="416"/>
    </location>
</feature>
<feature type="compositionally biased region" description="Basic and acidic residues" evidence="1">
    <location>
        <begin position="1899"/>
        <end position="1909"/>
    </location>
</feature>
<sequence length="3424" mass="357555">MSWLPSPIPHPLSYFDAPGWMKECLDWVIGMDWPEGDEQATWDLADDWYAVAGDLADPLTESERAALDAVAAFGGAEGKVAAAIKDAWGQIGSGDEKSALQAAAYVAGALGEMLEGGGCDIQGAKLEYYIELGLLLIELIALAVAAFFTFGASTAAAGPVCMATRFAIKEILKRLLKSLIERGIKRAVKDKLKDLGKDFGKKLGKWAIKAGKEGLDEMKEELLTQGAIQTYQTATGRRDGLDLGDLAMAGWAGFAGGAASTLAGGHNGGFVSKVSHGVRGEVLGDIGGSLATGQLPDAGNLGMAATSGARSSVTSHLTGELNNMTNNIVSNLAGTALDGDPSSNITTAAAATAAAGGGGSGGGGGPHTGTTGSGGSAGGSGGSHGGGSGSGSGGSGGLAGVAPPEASAAPAAPAAPPPVANVPAQANTVIAPAVAPAPQSMAAPAAAAPAAPAVTSPASGLAGTSAAPSASSVSTSASASTSASPGSGSGSGSGGLSGTGSAGGTTTTGAGPSSGTGTGSGGPAGSTSGSGSGTTSGTGTSGSGTGSGANTSGSAGTNPATGARPAAGVTATGPAQAGLAAQTGTPSQTGPSVQGSTSTTTPSAQANTSGTTPATQASASTTAPSTQASASATAPSAQTNTAAQTPSSQTGPTAQASTGTQTGPANQTTATNAQGTTPTTGTQNPATAQNPAPQQGQATSPSPATGQQTAPAQQTPGDPARPQATPAQQTDPATPAVAVVPGADTRGTGPDTDSRPPAADGRRDGERSRAEARRWSDAYHGGLRAQRRAILASMGRPGALAAAAWDALNRHDGADFTRGGVTTDDVSVLTGSDSPPSVDATRRYDQRGGYRPVLTQHQLDLENAVPRDADGRPLQFPPLRSGWLRYANDGGPQADPTRAVNCVDVLLSVADTWLHGRPRCAAARTLDGFASGNPDQPSGPEPRGPHRIEDFFGGRLQQLCPDTRGLDRQAARQTVDASYARLADQLRQAGPGAMAVIIHHSSDGTAHTWPVFNDGGVIMYADPQQPPGTPTTNPPYTNGIIQMDAMVIGPDGKQSLIDGAPTGAWSQYQGQPDPAAAPAGVHATQLDADMQRPLTDAELAEHGIRVGEATFDDLGYPDPSVLSDADRVRLEAMLPQTAVVPTQDVRFTQRSVSPTSGDLTMGQFTARMAETGWQGGPAHVVAWGDGSMSSMDNRRMRAANLAGLDTVPVCVHRPDEPLTSLPEGEDPDRDKYRRPLAVDIRMVDGRLVVGGDRGPVVHAAGTVPTTFGEASLFRAAEQRSLLPGRLYGSDTVPVTIEKPPGPEELVDDLEQDEREMLAGVHTTAQANADVILRDIGNAVGLFNLSPDNEYGFLTMEGVGERVKTLESLTRKYLLEGDNLGLEFANKVNDAVRFMVRLPGGAGYRPAFDAVRAGLEAQGYQLTDIKNFFRPGNRFLGLNVTFQHPNGQLFEVQFPTESSERAWGLTHDAYEVLRRDGHTDENGERQGAELSPRRVHALLSMLAVNQELGLDDVPPGIDTISGPPPAQTPAAPKDTGLAAWVTKNAEVWRQYRAWLDDQQDSFTGFADVLAEFGIDPADVPVTPEVAEKLERIDGDLLRLLRDGQVETPGERDLRDPRRGGRDAVEPSQESLDLRSGQGGLPAGPPRVRGPLGGDHEGAGRGVDPADHGGEGGAPRRGDDPLDLPVERGSSAGRRLTDPASSRVASDTSGAAVAPETAERPEQTDGDLLRVLRNGQVEAPGEGDHRDSRRGGRDAVGPPAEGVGVRPDDGGVRDGSPRLHGPHGGDQQGAGRGADPADHEGDGGASRRGDDSLDLPVEGRSATGRRLTSSSESELSAEIATEPETVDDQLLPELRARQVGRHAEGDLRDPGQQSSRSDALGLRPEGLGLRPVVDSGVHLQSGEHRQVRPDQPRGSGSPDAADHEGDRGAPRRGDDSLDLPVEGRPAAGRRLTSPSDASASPELATDSSTDPAAPDAAQRPSDPGSPAIPAQREGDTDPGAATPPAQPPAGPPPDPMGRFFAPPPSDRPDAEEFAMLDDVYERALEASERILGDLRRFTAAAEQALGLPEGSLPLRDPEHRAKSRESLERKYLAEERQGGPDQYAASVNDSVRFSIQLPDGPGYLPALDAVLAQLKAAHYELEGKVNNFWNAGNRFYGMNTTFRAPDGTLFEVQFPTERSYQVWHATHVEYETMRDVKATPEQRVRALLRMLEVNRAAGMIDEIPPGVADRRPKDASLAKWIADNSEVWAVFERQLAAEGRTPGDVIAEYDLTPADFPITPEVAARLEAQNVALQSHLPEGHRGLPGPGGSGPDHRGRGIPGVSDLGSPGPELAVRPGDGGVHPGPGHLRLPAQADRPVGGGADRDADHEGDRPAAERGGDPRGVPGVPPPPSSGDVGLTDPAGPPPEPMGAVFEPEPTTQDLTAEEFAMLDEVYETSRQRSAEIMADIQTAMAAVNGSPEHSGDDLHLLADTDETRFKSRESLQRKYLLEGQAHGHEHFAATINDAVRFSVVMPGGDAYRPAFDALVRQLADFGYELDGPPKDFWRPGNRFFGTNATFRAEDGTYFEVQFPTQLSFELWQQTHHDYEVLRDDSLPAEQRLRALLSMIEANRRAGIMDAIPAGMGGDGAKDNGLAKFLSEQPEVLDELRAQLAQEGRTPADLIAEFDLAPDDFAVTPKVAPNLREEDAALLRALREGHRVPPGPGADGSDRQGPGDPGGADVRPPSGGLAVSPGRGLGDHEQSELGRPATSGGPGGGRADRAGDLAGDGPAAERAADRGDLRGVAPSPRPGDAALAGDADPASPDATGTPPMPGSTPPGPVGMDPADPNHPQWPYRAGLQTRRMSLELQRRQQEADALAAEAAKHLAEMHKYRSWAAFYSEQQPDAEQAKLCQEWADRHQQWANEFGKASKAAYNGTYTANQAQTVDTDAAWVAVNTDDGELLVDVPAADGRPYLYRGGLRPPLRQHQDDLVAALPRTPGGFLQMNPDPRVGTWFGLANDGGPELDPSRGINCVDCMISAWRTWRGRPQVSAPRTFDGYAGTDVNAVTGGEVGGMARVAAAVGGVWQTVFPNMSQSPAAQAQQWSDWGFAAITHELSEAGHGAAMFIVTEWQAGTSHAWLAVNQDGTILFLDPQTRQIAENVSMYGHTGDPSNNGNVVGMRAMMLDANGDPRPMTSLAQTSWGKAELAQQQPAPEPDPQPAPEPQPSPDPQPGPEPDDAPNPAGAFPEPGGVSPAGGDTPHATGSDDGAPERYAEIRAWTDAAERIAAHTGHPPEVIDRAWRNMFVDLHDVATGPGRLERGVYFTAYHDNANPWTMAYGNERRTAEQREYFAQMLAHEYIESRLLEAGVQFNSARPECWQPLGDDDYLEVLAPGVLNAHYLAPKYSQLGPFGHYPAYGLPLPEVDVPLDLQNLDEVVDVILEMVRNR</sequence>
<dbReference type="InterPro" id="IPR057746">
    <property type="entry name" value="CpnT-like_N"/>
</dbReference>
<feature type="compositionally biased region" description="Gly residues" evidence="1">
    <location>
        <begin position="487"/>
        <end position="503"/>
    </location>
</feature>
<feature type="compositionally biased region" description="Low complexity" evidence="1">
    <location>
        <begin position="658"/>
        <end position="690"/>
    </location>
</feature>
<feature type="domain" description="Tox-PL" evidence="2">
    <location>
        <begin position="3009"/>
        <end position="3133"/>
    </location>
</feature>
<feature type="compositionally biased region" description="Low complexity" evidence="1">
    <location>
        <begin position="2787"/>
        <end position="2806"/>
    </location>
</feature>
<feature type="compositionally biased region" description="Polar residues" evidence="1">
    <location>
        <begin position="1697"/>
        <end position="1707"/>
    </location>
</feature>
<feature type="compositionally biased region" description="Pro residues" evidence="1">
    <location>
        <begin position="2002"/>
        <end position="2023"/>
    </location>
</feature>
<feature type="compositionally biased region" description="Low complexity" evidence="1">
    <location>
        <begin position="548"/>
        <end position="557"/>
    </location>
</feature>
<evidence type="ECO:0000313" key="4">
    <source>
        <dbReference type="EMBL" id="MFC7244894.1"/>
    </source>
</evidence>
<dbReference type="InterPro" id="IPR028908">
    <property type="entry name" value="Tox-PL_dom"/>
</dbReference>
<feature type="region of interest" description="Disordered" evidence="1">
    <location>
        <begin position="2694"/>
        <end position="2832"/>
    </location>
</feature>
<protein>
    <submittedName>
        <fullName evidence="4">Toxin glutamine deamidase domain-containing protein</fullName>
    </submittedName>
</protein>
<dbReference type="EMBL" id="JBHTAC010000020">
    <property type="protein sequence ID" value="MFC7244894.1"/>
    <property type="molecule type" value="Genomic_DNA"/>
</dbReference>
<organism evidence="4 5">
    <name type="scientific">Catellatospora aurea</name>
    <dbReference type="NCBI Taxonomy" id="1337874"/>
    <lineage>
        <taxon>Bacteria</taxon>
        <taxon>Bacillati</taxon>
        <taxon>Actinomycetota</taxon>
        <taxon>Actinomycetes</taxon>
        <taxon>Micromonosporales</taxon>
        <taxon>Micromonosporaceae</taxon>
        <taxon>Catellatospora</taxon>
    </lineage>
</organism>
<feature type="compositionally biased region" description="Low complexity" evidence="1">
    <location>
        <begin position="1878"/>
        <end position="1889"/>
    </location>
</feature>